<dbReference type="GO" id="GO:0005886">
    <property type="term" value="C:plasma membrane"/>
    <property type="evidence" value="ECO:0007669"/>
    <property type="project" value="UniProtKB-SubCell"/>
</dbReference>
<gene>
    <name evidence="7" type="ORF">E6H04_08600</name>
</gene>
<dbReference type="EMBL" id="VBAO01000219">
    <property type="protein sequence ID" value="TMI80458.1"/>
    <property type="molecule type" value="Genomic_DNA"/>
</dbReference>
<dbReference type="InterPro" id="IPR043428">
    <property type="entry name" value="LivM-like"/>
</dbReference>
<evidence type="ECO:0000256" key="5">
    <source>
        <dbReference type="ARBA" id="ARBA00023136"/>
    </source>
</evidence>
<feature type="transmembrane region" description="Helical" evidence="6">
    <location>
        <begin position="46"/>
        <end position="69"/>
    </location>
</feature>
<feature type="transmembrane region" description="Helical" evidence="6">
    <location>
        <begin position="119"/>
        <end position="139"/>
    </location>
</feature>
<sequence length="286" mass="30168">MAWYYVVMASSWNLIAGYTGLFSLAHHVLSAIGGYTSALVVIRTGVPIPLGIVAGGIAAGAAGYLIGALTLRMRALYLALATWAFAESTRVVVSMEYGITRGDLGLPVPRLFHTISPRPSYELFLALAAATVAGVWWLLRSRIGYRLRAIRDDEGAARAAGVNTVRWKRFVFAAGSAAAGVAGAAYGHYIGLLSPAGMKFDEMALIIIMVILGGQRTVAGPVAGALVVELVSETLRAYGQIRMVLFALVVLGMMRLYPPGLVGMAQAAAQRIAGAGSRRAARERAS</sequence>
<evidence type="ECO:0000256" key="6">
    <source>
        <dbReference type="SAM" id="Phobius"/>
    </source>
</evidence>
<name>A0A537JA66_9BACT</name>
<evidence type="ECO:0000256" key="3">
    <source>
        <dbReference type="ARBA" id="ARBA00022692"/>
    </source>
</evidence>
<feature type="transmembrane region" description="Helical" evidence="6">
    <location>
        <begin position="240"/>
        <end position="257"/>
    </location>
</feature>
<evidence type="ECO:0000313" key="8">
    <source>
        <dbReference type="Proteomes" id="UP000320048"/>
    </source>
</evidence>
<dbReference type="InterPro" id="IPR001851">
    <property type="entry name" value="ABC_transp_permease"/>
</dbReference>
<dbReference type="Pfam" id="PF02653">
    <property type="entry name" value="BPD_transp_2"/>
    <property type="match status" value="1"/>
</dbReference>
<comment type="caution">
    <text evidence="7">The sequence shown here is derived from an EMBL/GenBank/DDBJ whole genome shotgun (WGS) entry which is preliminary data.</text>
</comment>
<evidence type="ECO:0000313" key="7">
    <source>
        <dbReference type="EMBL" id="TMI80458.1"/>
    </source>
</evidence>
<evidence type="ECO:0000256" key="1">
    <source>
        <dbReference type="ARBA" id="ARBA00004651"/>
    </source>
</evidence>
<feature type="transmembrane region" description="Helical" evidence="6">
    <location>
        <begin position="170"/>
        <end position="191"/>
    </location>
</feature>
<dbReference type="AlphaFoldDB" id="A0A537JA66"/>
<protein>
    <submittedName>
        <fullName evidence="7">Branched-chain amino acid ABC transporter permease</fullName>
    </submittedName>
</protein>
<dbReference type="PANTHER" id="PTHR30482">
    <property type="entry name" value="HIGH-AFFINITY BRANCHED-CHAIN AMINO ACID TRANSPORT SYSTEM PERMEASE"/>
    <property type="match status" value="1"/>
</dbReference>
<keyword evidence="4 6" id="KW-1133">Transmembrane helix</keyword>
<evidence type="ECO:0000256" key="4">
    <source>
        <dbReference type="ARBA" id="ARBA00022989"/>
    </source>
</evidence>
<keyword evidence="5 6" id="KW-0472">Membrane</keyword>
<dbReference type="Proteomes" id="UP000320048">
    <property type="component" value="Unassembled WGS sequence"/>
</dbReference>
<dbReference type="CDD" id="cd06581">
    <property type="entry name" value="TM_PBP1_LivM_like"/>
    <property type="match status" value="1"/>
</dbReference>
<organism evidence="7 8">
    <name type="scientific">Candidatus Segetimicrobium genomatis</name>
    <dbReference type="NCBI Taxonomy" id="2569760"/>
    <lineage>
        <taxon>Bacteria</taxon>
        <taxon>Bacillati</taxon>
        <taxon>Candidatus Sysuimicrobiota</taxon>
        <taxon>Candidatus Sysuimicrobiia</taxon>
        <taxon>Candidatus Sysuimicrobiales</taxon>
        <taxon>Candidatus Segetimicrobiaceae</taxon>
        <taxon>Candidatus Segetimicrobium</taxon>
    </lineage>
</organism>
<dbReference type="GO" id="GO:0015658">
    <property type="term" value="F:branched-chain amino acid transmembrane transporter activity"/>
    <property type="evidence" value="ECO:0007669"/>
    <property type="project" value="InterPro"/>
</dbReference>
<keyword evidence="3 6" id="KW-0812">Transmembrane</keyword>
<evidence type="ECO:0000256" key="2">
    <source>
        <dbReference type="ARBA" id="ARBA00022475"/>
    </source>
</evidence>
<reference evidence="7 8" key="1">
    <citation type="journal article" date="2019" name="Nat. Microbiol.">
        <title>Mediterranean grassland soil C-N compound turnover is dependent on rainfall and depth, and is mediated by genomically divergent microorganisms.</title>
        <authorList>
            <person name="Diamond S."/>
            <person name="Andeer P.F."/>
            <person name="Li Z."/>
            <person name="Crits-Christoph A."/>
            <person name="Burstein D."/>
            <person name="Anantharaman K."/>
            <person name="Lane K.R."/>
            <person name="Thomas B.C."/>
            <person name="Pan C."/>
            <person name="Northen T.R."/>
            <person name="Banfield J.F."/>
        </authorList>
    </citation>
    <scope>NUCLEOTIDE SEQUENCE [LARGE SCALE GENOMIC DNA]</scope>
    <source>
        <strain evidence="7">NP_7</strain>
    </source>
</reference>
<feature type="transmembrane region" description="Helical" evidence="6">
    <location>
        <begin position="203"/>
        <end position="228"/>
    </location>
</feature>
<comment type="subcellular location">
    <subcellularLocation>
        <location evidence="1">Cell membrane</location>
        <topology evidence="1">Multi-pass membrane protein</topology>
    </subcellularLocation>
</comment>
<proteinExistence type="predicted"/>
<keyword evidence="2" id="KW-1003">Cell membrane</keyword>
<dbReference type="PANTHER" id="PTHR30482:SF10">
    <property type="entry name" value="HIGH-AFFINITY BRANCHED-CHAIN AMINO ACID TRANSPORT PROTEIN BRAE"/>
    <property type="match status" value="1"/>
</dbReference>
<accession>A0A537JA66</accession>